<keyword evidence="2" id="KW-1185">Reference proteome</keyword>
<evidence type="ECO:0008006" key="3">
    <source>
        <dbReference type="Google" id="ProtNLM"/>
    </source>
</evidence>
<dbReference type="Proteomes" id="UP000241769">
    <property type="component" value="Unassembled WGS sequence"/>
</dbReference>
<evidence type="ECO:0000313" key="1">
    <source>
        <dbReference type="EMBL" id="PRP89030.1"/>
    </source>
</evidence>
<reference evidence="1 2" key="1">
    <citation type="journal article" date="2018" name="Genome Biol. Evol.">
        <title>Multiple Roots of Fruiting Body Formation in Amoebozoa.</title>
        <authorList>
            <person name="Hillmann F."/>
            <person name="Forbes G."/>
            <person name="Novohradska S."/>
            <person name="Ferling I."/>
            <person name="Riege K."/>
            <person name="Groth M."/>
            <person name="Westermann M."/>
            <person name="Marz M."/>
            <person name="Spaller T."/>
            <person name="Winckler T."/>
            <person name="Schaap P."/>
            <person name="Glockner G."/>
        </authorList>
    </citation>
    <scope>NUCLEOTIDE SEQUENCE [LARGE SCALE GENOMIC DNA]</scope>
    <source>
        <strain evidence="1 2">Jena</strain>
    </source>
</reference>
<dbReference type="InterPro" id="IPR036770">
    <property type="entry name" value="Ankyrin_rpt-contain_sf"/>
</dbReference>
<dbReference type="InParanoid" id="A0A2P6NYK0"/>
<gene>
    <name evidence="1" type="ORF">PROFUN_02308</name>
</gene>
<evidence type="ECO:0000313" key="2">
    <source>
        <dbReference type="Proteomes" id="UP000241769"/>
    </source>
</evidence>
<accession>A0A2P6NYK0</accession>
<dbReference type="Gene3D" id="1.25.40.20">
    <property type="entry name" value="Ankyrin repeat-containing domain"/>
    <property type="match status" value="1"/>
</dbReference>
<name>A0A2P6NYK0_9EUKA</name>
<dbReference type="AlphaFoldDB" id="A0A2P6NYK0"/>
<protein>
    <recommendedName>
        <fullName evidence="3">F-box domain-containing protein</fullName>
    </recommendedName>
</protein>
<comment type="caution">
    <text evidence="1">The sequence shown here is derived from an EMBL/GenBank/DDBJ whole genome shotgun (WGS) entry which is preliminary data.</text>
</comment>
<proteinExistence type="predicted"/>
<dbReference type="EMBL" id="MDYQ01000006">
    <property type="protein sequence ID" value="PRP89030.1"/>
    <property type="molecule type" value="Genomic_DNA"/>
</dbReference>
<sequence length="376" mass="43817">MDINELHQNFSWTLILKRLLIVSKRFYFQHPFTTMLDTETKSSIQLWARTRSVCRTWRNIADQHLDFKGCRAAFTAYMHHPASLPFLLSKVDILPIEVLLNHMPFNETSFLILLSDPRCSWGDHLVNFIISTYQEIPLSIVRKLKDREEKIIAKVICDLLKPNRETLALRCAVKHPRHHRHLPFLLRYTDPTARDHCIIIKMALKGDDEGLKILLDDGRADPAAQDHKVFRKMMRSLPRTVELLLKDGRADPSVKDNCLLRRAVSRNWTEVAELLLKDRRVDPNLCSAELLFRDASNCPQMVLILLRDGRVSPLGATLDVVNIYKRLPRDMWVRSAEELLRDGRDEMEGVKELVETLPLDDEMRRLMEGERERESD</sequence>
<dbReference type="SUPFAM" id="SSF48403">
    <property type="entry name" value="Ankyrin repeat"/>
    <property type="match status" value="1"/>
</dbReference>
<dbReference type="OrthoDB" id="2155902at2759"/>
<organism evidence="1 2">
    <name type="scientific">Planoprotostelium fungivorum</name>
    <dbReference type="NCBI Taxonomy" id="1890364"/>
    <lineage>
        <taxon>Eukaryota</taxon>
        <taxon>Amoebozoa</taxon>
        <taxon>Evosea</taxon>
        <taxon>Variosea</taxon>
        <taxon>Cavosteliida</taxon>
        <taxon>Cavosteliaceae</taxon>
        <taxon>Planoprotostelium</taxon>
    </lineage>
</organism>